<sequence>MVASCRIAILATWLTISKVQVIYSDNRSNLTVHPFIAYFQGFQFGQNLVLQLPSFFVSPVGIGPSANHYQDTSKVIFNETYENHASNVINVNGTKNNVNFPKLNDLDVENFPTKKLKLSEGDSLDSFTQSLVNDSTFVESNERKNILNENSTTEEPDSEVEIMTDNNMTTKETGPYTSSLYNNLFLKNLTITRQEIDTNFTLPDTENHWQNFSSSLNNNSTNHESDKINGSTTADIAISPPKQSSVITNFYPYPNAVSYSAVDKLSITTNSYLDEGSNLPLSYDDRWQSFTSLTKLYPNFGFRPLSGLYYDGFLHKSLNKKNGFIPYYKVNYNQN</sequence>
<gene>
    <name evidence="2" type="ORF">DCHRY22_LOCUS3362</name>
</gene>
<keyword evidence="1" id="KW-0732">Signal</keyword>
<keyword evidence="3" id="KW-1185">Reference proteome</keyword>
<evidence type="ECO:0000313" key="3">
    <source>
        <dbReference type="Proteomes" id="UP000789524"/>
    </source>
</evidence>
<evidence type="ECO:0000313" key="2">
    <source>
        <dbReference type="EMBL" id="CAG9561935.1"/>
    </source>
</evidence>
<proteinExistence type="predicted"/>
<protein>
    <submittedName>
        <fullName evidence="2">(African queen) hypothetical protein</fullName>
    </submittedName>
</protein>
<accession>A0A8J2QFL6</accession>
<dbReference type="OrthoDB" id="7456226at2759"/>
<name>A0A8J2QFL6_9NEOP</name>
<dbReference type="AlphaFoldDB" id="A0A8J2QFL6"/>
<reference evidence="2" key="1">
    <citation type="submission" date="2021-09" db="EMBL/GenBank/DDBJ databases">
        <authorList>
            <person name="Martin H S."/>
        </authorList>
    </citation>
    <scope>NUCLEOTIDE SEQUENCE</scope>
</reference>
<dbReference type="EMBL" id="CAKASE010000047">
    <property type="protein sequence ID" value="CAG9561935.1"/>
    <property type="molecule type" value="Genomic_DNA"/>
</dbReference>
<feature type="chain" id="PRO_5035282744" evidence="1">
    <location>
        <begin position="25"/>
        <end position="335"/>
    </location>
</feature>
<feature type="signal peptide" evidence="1">
    <location>
        <begin position="1"/>
        <end position="24"/>
    </location>
</feature>
<comment type="caution">
    <text evidence="2">The sequence shown here is derived from an EMBL/GenBank/DDBJ whole genome shotgun (WGS) entry which is preliminary data.</text>
</comment>
<organism evidence="2 3">
    <name type="scientific">Danaus chrysippus</name>
    <name type="common">African queen</name>
    <dbReference type="NCBI Taxonomy" id="151541"/>
    <lineage>
        <taxon>Eukaryota</taxon>
        <taxon>Metazoa</taxon>
        <taxon>Ecdysozoa</taxon>
        <taxon>Arthropoda</taxon>
        <taxon>Hexapoda</taxon>
        <taxon>Insecta</taxon>
        <taxon>Pterygota</taxon>
        <taxon>Neoptera</taxon>
        <taxon>Endopterygota</taxon>
        <taxon>Lepidoptera</taxon>
        <taxon>Glossata</taxon>
        <taxon>Ditrysia</taxon>
        <taxon>Papilionoidea</taxon>
        <taxon>Nymphalidae</taxon>
        <taxon>Danainae</taxon>
        <taxon>Danaini</taxon>
        <taxon>Danaina</taxon>
        <taxon>Danaus</taxon>
        <taxon>Anosia</taxon>
    </lineage>
</organism>
<evidence type="ECO:0000256" key="1">
    <source>
        <dbReference type="SAM" id="SignalP"/>
    </source>
</evidence>
<dbReference type="Proteomes" id="UP000789524">
    <property type="component" value="Unassembled WGS sequence"/>
</dbReference>